<accession>M6USL4</accession>
<evidence type="ECO:0000313" key="1">
    <source>
        <dbReference type="EMBL" id="EMO44004.1"/>
    </source>
</evidence>
<name>M6USL4_9LEPT</name>
<dbReference type="EMBL" id="AHOQ02000046">
    <property type="protein sequence ID" value="EMO44004.1"/>
    <property type="molecule type" value="Genomic_DNA"/>
</dbReference>
<proteinExistence type="predicted"/>
<comment type="caution">
    <text evidence="1">The sequence shown here is derived from an EMBL/GenBank/DDBJ whole genome shotgun (WGS) entry which is preliminary data.</text>
</comment>
<evidence type="ECO:0000313" key="2">
    <source>
        <dbReference type="Proteomes" id="UP000012160"/>
    </source>
</evidence>
<dbReference type="AlphaFoldDB" id="M6USL4"/>
<gene>
    <name evidence="1" type="ORF">LEP1GSC187_2762</name>
</gene>
<organism evidence="1 2">
    <name type="scientific">Leptospira santarosai str. ZUN179</name>
    <dbReference type="NCBI Taxonomy" id="1049985"/>
    <lineage>
        <taxon>Bacteria</taxon>
        <taxon>Pseudomonadati</taxon>
        <taxon>Spirochaetota</taxon>
        <taxon>Spirochaetia</taxon>
        <taxon>Leptospirales</taxon>
        <taxon>Leptospiraceae</taxon>
        <taxon>Leptospira</taxon>
    </lineage>
</organism>
<protein>
    <submittedName>
        <fullName evidence="1">Uncharacterized protein</fullName>
    </submittedName>
</protein>
<sequence>MQLVEILKSKWRKLLNLKLQGRHPMREYWKIYRQIRDMLKDNSNWGASRIHSELFLHLSNKR</sequence>
<reference evidence="1 2" key="1">
    <citation type="submission" date="2013-01" db="EMBL/GenBank/DDBJ databases">
        <authorList>
            <person name="Harkins D.M."/>
            <person name="Durkin A.S."/>
            <person name="Brinkac L.M."/>
            <person name="Haft D.H."/>
            <person name="Selengut J.D."/>
            <person name="Sanka R."/>
            <person name="DePew J."/>
            <person name="Purushe J."/>
            <person name="Matthias M.A."/>
            <person name="Vinetz J.M."/>
            <person name="Sutton G.G."/>
            <person name="Nierman W.C."/>
            <person name="Fouts D.E."/>
        </authorList>
    </citation>
    <scope>NUCLEOTIDE SEQUENCE [LARGE SCALE GENOMIC DNA]</scope>
    <source>
        <strain evidence="1 2">ZUN179</strain>
    </source>
</reference>
<dbReference type="Proteomes" id="UP000012160">
    <property type="component" value="Unassembled WGS sequence"/>
</dbReference>